<keyword evidence="1" id="KW-0812">Transmembrane</keyword>
<proteinExistence type="predicted"/>
<feature type="transmembrane region" description="Helical" evidence="1">
    <location>
        <begin position="125"/>
        <end position="147"/>
    </location>
</feature>
<feature type="transmembrane region" description="Helical" evidence="1">
    <location>
        <begin position="99"/>
        <end position="118"/>
    </location>
</feature>
<evidence type="ECO:0000313" key="3">
    <source>
        <dbReference type="Proteomes" id="UP000826254"/>
    </source>
</evidence>
<feature type="transmembrane region" description="Helical" evidence="1">
    <location>
        <begin position="231"/>
        <end position="255"/>
    </location>
</feature>
<protein>
    <submittedName>
        <fullName evidence="2">DUF63 family protein</fullName>
    </submittedName>
</protein>
<dbReference type="PANTHER" id="PTHR40700">
    <property type="entry name" value="HYPOTHETICAL MEMBRANE PROTEIN, CONSERVED, DUF63 FAMILY"/>
    <property type="match status" value="1"/>
</dbReference>
<name>A0A8T8WBW9_9EURY</name>
<feature type="transmembrane region" description="Helical" evidence="1">
    <location>
        <begin position="153"/>
        <end position="175"/>
    </location>
</feature>
<feature type="transmembrane region" description="Helical" evidence="1">
    <location>
        <begin position="34"/>
        <end position="53"/>
    </location>
</feature>
<sequence length="293" mass="28749">MTPLAFARSVALPGQVLSEQVLPGQVLPAGFGLPPLPYLLALGVALGGVAVGVRRRDPAFGGRHVLALVPWMCVGAAGHVLYGLGALPAALAPLFGTPSAYLTTAAVAGAVWLATLSIGGDDARALGVAGAVALLPAVGGVVAYGVANGTLSPVLPAAGLVGGAALGVAVGALLYRLREDAAVAGRAGLLAVAAHGVDGVTTAVGVDLLGFGERTPASRLILEFAAGLPTAEALGAGWLFVLVKLAVAAVVVLAVAPTVREEPRYGYALLALVTAVGLGPGVHNALLFAVEIA</sequence>
<organism evidence="2 3">
    <name type="scientific">Halobaculum magnesiiphilum</name>
    <dbReference type="NCBI Taxonomy" id="1017351"/>
    <lineage>
        <taxon>Archaea</taxon>
        <taxon>Methanobacteriati</taxon>
        <taxon>Methanobacteriota</taxon>
        <taxon>Stenosarchaea group</taxon>
        <taxon>Halobacteria</taxon>
        <taxon>Halobacteriales</taxon>
        <taxon>Haloferacaceae</taxon>
        <taxon>Halobaculum</taxon>
    </lineage>
</organism>
<gene>
    <name evidence="2" type="ORF">K6T50_13945</name>
</gene>
<dbReference type="RefSeq" id="WP_222607171.1">
    <property type="nucleotide sequence ID" value="NZ_CP081958.1"/>
</dbReference>
<dbReference type="Proteomes" id="UP000826254">
    <property type="component" value="Chromosome"/>
</dbReference>
<dbReference type="PANTHER" id="PTHR40700:SF1">
    <property type="entry name" value="DUF63 DOMAIN-CONTAINING PROTEIN"/>
    <property type="match status" value="1"/>
</dbReference>
<evidence type="ECO:0000313" key="2">
    <source>
        <dbReference type="EMBL" id="QZP37362.1"/>
    </source>
</evidence>
<feature type="transmembrane region" description="Helical" evidence="1">
    <location>
        <begin position="267"/>
        <end position="290"/>
    </location>
</feature>
<feature type="transmembrane region" description="Helical" evidence="1">
    <location>
        <begin position="65"/>
        <end position="87"/>
    </location>
</feature>
<feature type="transmembrane region" description="Helical" evidence="1">
    <location>
        <begin position="187"/>
        <end position="211"/>
    </location>
</feature>
<keyword evidence="1" id="KW-1133">Transmembrane helix</keyword>
<reference evidence="2 3" key="1">
    <citation type="journal article" date="2021" name="Int. J. Syst. Evol. Microbiol.">
        <title>Halobaculum halophilum sp. nov. and Halobaculum salinum sp. nov., isolated from salt lake and saline soil.</title>
        <authorList>
            <person name="Cui H.L."/>
            <person name="Shi X.W."/>
            <person name="Yin X.M."/>
            <person name="Yang X.Y."/>
            <person name="Hou J."/>
            <person name="Zhu L."/>
        </authorList>
    </citation>
    <scope>NUCLEOTIDE SEQUENCE [LARGE SCALE GENOMIC DNA]</scope>
    <source>
        <strain evidence="2 3">NBRC 109044</strain>
    </source>
</reference>
<evidence type="ECO:0000256" key="1">
    <source>
        <dbReference type="SAM" id="Phobius"/>
    </source>
</evidence>
<dbReference type="Pfam" id="PF01889">
    <property type="entry name" value="DUF63"/>
    <property type="match status" value="1"/>
</dbReference>
<dbReference type="InterPro" id="IPR002749">
    <property type="entry name" value="DUF63"/>
</dbReference>
<keyword evidence="1" id="KW-0472">Membrane</keyword>
<keyword evidence="3" id="KW-1185">Reference proteome</keyword>
<dbReference type="AlphaFoldDB" id="A0A8T8WBW9"/>
<dbReference type="KEGG" id="hmp:K6T50_13945"/>
<dbReference type="EMBL" id="CP081958">
    <property type="protein sequence ID" value="QZP37362.1"/>
    <property type="molecule type" value="Genomic_DNA"/>
</dbReference>
<dbReference type="GeneID" id="67179265"/>
<accession>A0A8T8WBW9</accession>